<dbReference type="STRING" id="908615.SAMN05421540_104146"/>
<accession>A0A1H3ZNN6</accession>
<feature type="domain" description="Formyl transferase N-terminal" evidence="1">
    <location>
        <begin position="78"/>
        <end position="167"/>
    </location>
</feature>
<evidence type="ECO:0000313" key="3">
    <source>
        <dbReference type="Proteomes" id="UP000198820"/>
    </source>
</evidence>
<dbReference type="Gene3D" id="3.40.50.12230">
    <property type="match status" value="1"/>
</dbReference>
<keyword evidence="3" id="KW-1185">Reference proteome</keyword>
<dbReference type="InterPro" id="IPR036477">
    <property type="entry name" value="Formyl_transf_N_sf"/>
</dbReference>
<gene>
    <name evidence="2" type="ORF">SAMN05421540_104146</name>
</gene>
<dbReference type="PANTHER" id="PTHR11138:SF5">
    <property type="entry name" value="METHIONYL-TRNA FORMYLTRANSFERASE, MITOCHONDRIAL"/>
    <property type="match status" value="1"/>
</dbReference>
<name>A0A1H3ZNN6_9FLAO</name>
<dbReference type="Pfam" id="PF00551">
    <property type="entry name" value="Formyl_trans_N"/>
    <property type="match status" value="1"/>
</dbReference>
<evidence type="ECO:0000313" key="2">
    <source>
        <dbReference type="EMBL" id="SEA25248.1"/>
    </source>
</evidence>
<dbReference type="EMBL" id="FNQF01000004">
    <property type="protein sequence ID" value="SEA25248.1"/>
    <property type="molecule type" value="Genomic_DNA"/>
</dbReference>
<dbReference type="AlphaFoldDB" id="A0A1H3ZNN6"/>
<evidence type="ECO:0000259" key="1">
    <source>
        <dbReference type="Pfam" id="PF00551"/>
    </source>
</evidence>
<proteinExistence type="predicted"/>
<dbReference type="Proteomes" id="UP000198820">
    <property type="component" value="Unassembled WGS sequence"/>
</dbReference>
<dbReference type="InterPro" id="IPR002376">
    <property type="entry name" value="Formyl_transf_N"/>
</dbReference>
<dbReference type="SUPFAM" id="SSF53328">
    <property type="entry name" value="Formyltransferase"/>
    <property type="match status" value="1"/>
</dbReference>
<keyword evidence="2" id="KW-0808">Transferase</keyword>
<dbReference type="PANTHER" id="PTHR11138">
    <property type="entry name" value="METHIONYL-TRNA FORMYLTRANSFERASE"/>
    <property type="match status" value="1"/>
</dbReference>
<sequence length="251" mass="28982">MHANIAYQLLKPELLKHQVQIYYTDQVGHSSKRSEILQQIEYLEKERFFNEVASQDSCSNFEFLDDSFNSFPFKKAPKVNSKEFVDFMRKEQPDIFISIRFGQIFKDDIIAIPKHGLLNLHSGILPHYRGIMATLHALIDQNDKIGCTFHKITDSGIDTGEIISQSFLKTNSSKSLLWHITHIYRGGTDLIIQALRQIENSSFIKTHRQNINEGSYFSSPTSKDFLNLKESGFNLYSEKDYEDIIKTFVSS</sequence>
<reference evidence="2 3" key="1">
    <citation type="submission" date="2016-10" db="EMBL/GenBank/DDBJ databases">
        <authorList>
            <person name="de Groot N.N."/>
        </authorList>
    </citation>
    <scope>NUCLEOTIDE SEQUENCE [LARGE SCALE GENOMIC DNA]</scope>
    <source>
        <strain evidence="2 3">DSM 23581</strain>
    </source>
</reference>
<organism evidence="2 3">
    <name type="scientific">Psychroflexus halocasei</name>
    <dbReference type="NCBI Taxonomy" id="908615"/>
    <lineage>
        <taxon>Bacteria</taxon>
        <taxon>Pseudomonadati</taxon>
        <taxon>Bacteroidota</taxon>
        <taxon>Flavobacteriia</taxon>
        <taxon>Flavobacteriales</taxon>
        <taxon>Flavobacteriaceae</taxon>
        <taxon>Psychroflexus</taxon>
    </lineage>
</organism>
<dbReference type="CDD" id="cd08653">
    <property type="entry name" value="FMT_core_like_3"/>
    <property type="match status" value="1"/>
</dbReference>
<dbReference type="GO" id="GO:0004479">
    <property type="term" value="F:methionyl-tRNA formyltransferase activity"/>
    <property type="evidence" value="ECO:0007669"/>
    <property type="project" value="TreeGrafter"/>
</dbReference>
<protein>
    <submittedName>
        <fullName evidence="2">Methionyl-tRNA formyltransferase</fullName>
    </submittedName>
</protein>